<evidence type="ECO:0000256" key="1">
    <source>
        <dbReference type="ARBA" id="ARBA00012928"/>
    </source>
</evidence>
<keyword evidence="4" id="KW-0862">Zinc</keyword>
<dbReference type="GO" id="GO:0046872">
    <property type="term" value="F:metal ion binding"/>
    <property type="evidence" value="ECO:0007669"/>
    <property type="project" value="UniProtKB-KW"/>
</dbReference>
<dbReference type="Pfam" id="PF02146">
    <property type="entry name" value="SIR2"/>
    <property type="match status" value="1"/>
</dbReference>
<dbReference type="Gene3D" id="3.40.50.1220">
    <property type="entry name" value="TPP-binding domain"/>
    <property type="match status" value="1"/>
</dbReference>
<protein>
    <recommendedName>
        <fullName evidence="1">protein acetyllysine N-acetyltransferase</fullName>
        <ecNumber evidence="1">2.3.1.286</ecNumber>
    </recommendedName>
</protein>
<dbReference type="InterPro" id="IPR050134">
    <property type="entry name" value="NAD-dep_sirtuin_deacylases"/>
</dbReference>
<feature type="binding site" evidence="4">
    <location>
        <position position="213"/>
    </location>
    <ligand>
        <name>Zn(2+)</name>
        <dbReference type="ChEBI" id="CHEBI:29105"/>
    </ligand>
</feature>
<evidence type="ECO:0000256" key="4">
    <source>
        <dbReference type="PROSITE-ProRule" id="PRU00236"/>
    </source>
</evidence>
<dbReference type="Gene3D" id="3.30.1600.10">
    <property type="entry name" value="SIR2/SIRT2 'Small Domain"/>
    <property type="match status" value="1"/>
</dbReference>
<gene>
    <name evidence="6" type="primary">cobB</name>
    <name evidence="6" type="ORF">GcLGCM259_2253</name>
</gene>
<sequence length="306" mass="34305">MEENHALSINMAHRSAIRSMQRIVEQTAPPSDPAEAAAGVQRMLDHGNVMVVTGAGVSTDSGIPDYRGPNGSLQRHRPMTYQEFRYRPDARQRYWARSYIGWRHMFKAQPNQIHRRLVRWEQEGRISGIVTQNVDGLHQEAGSHSVVPVHGDLSVVICLDCGYREDREHLDARLQKANPGYAQKVDLDPSAVNPDGDVQLPEYLVKEFVMVPCLRCGSMALKPDVVYFGESVPAARKQAISDMEQRSSSLLVLGSSLAVMSGYRILLNFVQRQLPVALLTNGHVRGEQKATWRWQAPLSDSLERLS</sequence>
<accession>A0A5B7WVN8</accession>
<dbReference type="InterPro" id="IPR026590">
    <property type="entry name" value="Ssirtuin_cat_dom"/>
</dbReference>
<name>A0A5B7WVN8_9MICC</name>
<dbReference type="AlphaFoldDB" id="A0A5B7WVN8"/>
<dbReference type="InterPro" id="IPR026591">
    <property type="entry name" value="Sirtuin_cat_small_dom_sf"/>
</dbReference>
<dbReference type="PANTHER" id="PTHR11085">
    <property type="entry name" value="NAD-DEPENDENT PROTEIN DEACYLASE SIRTUIN-5, MITOCHONDRIAL-RELATED"/>
    <property type="match status" value="1"/>
</dbReference>
<keyword evidence="4" id="KW-0479">Metal-binding</keyword>
<organism evidence="6 7">
    <name type="scientific">Glutamicibacter creatinolyticus</name>
    <dbReference type="NCBI Taxonomy" id="162496"/>
    <lineage>
        <taxon>Bacteria</taxon>
        <taxon>Bacillati</taxon>
        <taxon>Actinomycetota</taxon>
        <taxon>Actinomycetes</taxon>
        <taxon>Micrococcales</taxon>
        <taxon>Micrococcaceae</taxon>
        <taxon>Glutamicibacter</taxon>
    </lineage>
</organism>
<reference evidence="6 7" key="1">
    <citation type="submission" date="2018-12" db="EMBL/GenBank/DDBJ databases">
        <title>Complete Genome Sequence of Glutamicibacter creatinolyticus strain LGCM259,isolated from an abscess of a 12-year-old mare in Italy.</title>
        <authorList>
            <person name="Santos R.G."/>
            <person name="Silva A.L."/>
            <person name="Seyffert N."/>
            <person name="Castro T.L.P."/>
            <person name="Attili A.R."/>
            <person name="Rifici C."/>
            <person name="Mazzullo G."/>
            <person name="Brenig B."/>
            <person name="Venanzi F."/>
            <person name="Azevedo V."/>
        </authorList>
    </citation>
    <scope>NUCLEOTIDE SEQUENCE [LARGE SCALE GENOMIC DNA]</scope>
    <source>
        <strain evidence="6 7">LGCM 259</strain>
    </source>
</reference>
<dbReference type="GO" id="GO:0017136">
    <property type="term" value="F:histone deacetylase activity, NAD-dependent"/>
    <property type="evidence" value="ECO:0007669"/>
    <property type="project" value="TreeGrafter"/>
</dbReference>
<feature type="active site" description="Proton acceptor" evidence="4">
    <location>
        <position position="150"/>
    </location>
</feature>
<keyword evidence="7" id="KW-1185">Reference proteome</keyword>
<evidence type="ECO:0000256" key="3">
    <source>
        <dbReference type="ARBA" id="ARBA00023027"/>
    </source>
</evidence>
<dbReference type="PANTHER" id="PTHR11085:SF10">
    <property type="entry name" value="NAD-DEPENDENT PROTEIN DEACYLASE SIRTUIN-5, MITOCHONDRIAL-RELATED"/>
    <property type="match status" value="1"/>
</dbReference>
<dbReference type="EMBL" id="CP034412">
    <property type="protein sequence ID" value="QCY47962.1"/>
    <property type="molecule type" value="Genomic_DNA"/>
</dbReference>
<dbReference type="EC" id="2.3.1.286" evidence="1"/>
<keyword evidence="3" id="KW-0520">NAD</keyword>
<dbReference type="InterPro" id="IPR029035">
    <property type="entry name" value="DHS-like_NAD/FAD-binding_dom"/>
</dbReference>
<keyword evidence="2" id="KW-0808">Transferase</keyword>
<feature type="domain" description="Deacetylase sirtuin-type" evidence="5">
    <location>
        <begin position="29"/>
        <end position="306"/>
    </location>
</feature>
<feature type="binding site" evidence="4">
    <location>
        <position position="161"/>
    </location>
    <ligand>
        <name>Zn(2+)</name>
        <dbReference type="ChEBI" id="CHEBI:29105"/>
    </ligand>
</feature>
<evidence type="ECO:0000256" key="2">
    <source>
        <dbReference type="ARBA" id="ARBA00022679"/>
    </source>
</evidence>
<feature type="binding site" evidence="4">
    <location>
        <position position="158"/>
    </location>
    <ligand>
        <name>Zn(2+)</name>
        <dbReference type="ChEBI" id="CHEBI:29105"/>
    </ligand>
</feature>
<feature type="binding site" evidence="4">
    <location>
        <position position="216"/>
    </location>
    <ligand>
        <name>Zn(2+)</name>
        <dbReference type="ChEBI" id="CHEBI:29105"/>
    </ligand>
</feature>
<dbReference type="SUPFAM" id="SSF52467">
    <property type="entry name" value="DHS-like NAD/FAD-binding domain"/>
    <property type="match status" value="1"/>
</dbReference>
<evidence type="ECO:0000313" key="7">
    <source>
        <dbReference type="Proteomes" id="UP000307000"/>
    </source>
</evidence>
<evidence type="ECO:0000313" key="6">
    <source>
        <dbReference type="EMBL" id="QCY47962.1"/>
    </source>
</evidence>
<dbReference type="KEGG" id="gcr:GcLGCM259_2253"/>
<dbReference type="PROSITE" id="PS50305">
    <property type="entry name" value="SIRTUIN"/>
    <property type="match status" value="1"/>
</dbReference>
<dbReference type="GO" id="GO:0070403">
    <property type="term" value="F:NAD+ binding"/>
    <property type="evidence" value="ECO:0007669"/>
    <property type="project" value="InterPro"/>
</dbReference>
<dbReference type="Proteomes" id="UP000307000">
    <property type="component" value="Chromosome"/>
</dbReference>
<dbReference type="InterPro" id="IPR003000">
    <property type="entry name" value="Sirtuin"/>
</dbReference>
<evidence type="ECO:0000259" key="5">
    <source>
        <dbReference type="PROSITE" id="PS50305"/>
    </source>
</evidence>
<proteinExistence type="predicted"/>